<protein>
    <submittedName>
        <fullName evidence="1">Uncharacterized protein</fullName>
    </submittedName>
</protein>
<dbReference type="Proteomes" id="UP001304970">
    <property type="component" value="Chromosome"/>
</dbReference>
<keyword evidence="2" id="KW-1185">Reference proteome</keyword>
<evidence type="ECO:0000313" key="2">
    <source>
        <dbReference type="Proteomes" id="UP001304970"/>
    </source>
</evidence>
<dbReference type="EMBL" id="CP131061">
    <property type="protein sequence ID" value="WNY27094.1"/>
    <property type="molecule type" value="Genomic_DNA"/>
</dbReference>
<gene>
    <name evidence="1" type="ORF">MsAm2_08810</name>
</gene>
<sequence length="41" mass="4975">MVKLKWLNSMNDLNHVEQKLNTKFFKTCFFVNNILYLKLVV</sequence>
<name>A0AA96ZVU7_9EURY</name>
<organism evidence="1 2">
    <name type="scientific">Methanolapillus ohkumae</name>
    <dbReference type="NCBI Taxonomy" id="3028298"/>
    <lineage>
        <taxon>Archaea</taxon>
        <taxon>Methanobacteriati</taxon>
        <taxon>Methanobacteriota</taxon>
        <taxon>Stenosarchaea group</taxon>
        <taxon>Methanomicrobia</taxon>
        <taxon>Methanosarcinales</taxon>
        <taxon>Methanosarcinaceae</taxon>
        <taxon>Methanolapillus</taxon>
    </lineage>
</organism>
<accession>A0AA96ZVU7</accession>
<reference evidence="1 2" key="1">
    <citation type="submission" date="2023-07" db="EMBL/GenBank/DDBJ databases">
        <title>Closed genome sequence of Methanosarcinaceae archaeon Am2.</title>
        <authorList>
            <person name="Poehlein A."/>
            <person name="Protasov E."/>
            <person name="Platt K."/>
            <person name="Reeh H."/>
            <person name="Daniel R."/>
            <person name="Brune A."/>
        </authorList>
    </citation>
    <scope>NUCLEOTIDE SEQUENCE [LARGE SCALE GENOMIC DNA]</scope>
    <source>
        <strain evidence="1 2">Am2</strain>
    </source>
</reference>
<evidence type="ECO:0000313" key="1">
    <source>
        <dbReference type="EMBL" id="WNY27094.1"/>
    </source>
</evidence>
<proteinExistence type="predicted"/>
<dbReference type="AlphaFoldDB" id="A0AA96ZVU7"/>